<feature type="compositionally biased region" description="Low complexity" evidence="1">
    <location>
        <begin position="149"/>
        <end position="158"/>
    </location>
</feature>
<feature type="region of interest" description="Disordered" evidence="1">
    <location>
        <begin position="140"/>
        <end position="175"/>
    </location>
</feature>
<comment type="caution">
    <text evidence="2">The sequence shown here is derived from an EMBL/GenBank/DDBJ whole genome shotgun (WGS) entry which is preliminary data.</text>
</comment>
<protein>
    <recommendedName>
        <fullName evidence="4">Tubby C-terminal domain-containing protein</fullName>
    </recommendedName>
</protein>
<keyword evidence="3" id="KW-1185">Reference proteome</keyword>
<evidence type="ECO:0000313" key="3">
    <source>
        <dbReference type="Proteomes" id="UP001470230"/>
    </source>
</evidence>
<accession>A0ABR2KPK7</accession>
<proteinExistence type="predicted"/>
<organism evidence="2 3">
    <name type="scientific">Tritrichomonas musculus</name>
    <dbReference type="NCBI Taxonomy" id="1915356"/>
    <lineage>
        <taxon>Eukaryota</taxon>
        <taxon>Metamonada</taxon>
        <taxon>Parabasalia</taxon>
        <taxon>Tritrichomonadida</taxon>
        <taxon>Tritrichomonadidae</taxon>
        <taxon>Tritrichomonas</taxon>
    </lineage>
</organism>
<reference evidence="2 3" key="1">
    <citation type="submission" date="2024-04" db="EMBL/GenBank/DDBJ databases">
        <title>Tritrichomonas musculus Genome.</title>
        <authorList>
            <person name="Alves-Ferreira E."/>
            <person name="Grigg M."/>
            <person name="Lorenzi H."/>
            <person name="Galac M."/>
        </authorList>
    </citation>
    <scope>NUCLEOTIDE SEQUENCE [LARGE SCALE GENOMIC DNA]</scope>
    <source>
        <strain evidence="2 3">EAF2021</strain>
    </source>
</reference>
<dbReference type="Proteomes" id="UP001470230">
    <property type="component" value="Unassembled WGS sequence"/>
</dbReference>
<feature type="compositionally biased region" description="Basic and acidic residues" evidence="1">
    <location>
        <begin position="159"/>
        <end position="172"/>
    </location>
</feature>
<evidence type="ECO:0000313" key="2">
    <source>
        <dbReference type="EMBL" id="KAK8893093.1"/>
    </source>
</evidence>
<evidence type="ECO:0008006" key="4">
    <source>
        <dbReference type="Google" id="ProtNLM"/>
    </source>
</evidence>
<dbReference type="EMBL" id="JAPFFF010000004">
    <property type="protein sequence ID" value="KAK8893093.1"/>
    <property type="molecule type" value="Genomic_DNA"/>
</dbReference>
<evidence type="ECO:0000256" key="1">
    <source>
        <dbReference type="SAM" id="MobiDB-lite"/>
    </source>
</evidence>
<gene>
    <name evidence="2" type="ORF">M9Y10_030357</name>
</gene>
<name>A0ABR2KPK7_9EUKA</name>
<sequence length="362" mass="40852">MSNQTFPVVFGNQRYMVDPNMMFNASRKFAQLVQPFGDAANRAQLVIQYNNFSQRSVDNFLKLVQGLPTDVLDSEMKEICEIAKMFQADQIYNTGLSFVQNSIDPSFFVPDNKYENGQAYLIIEEQQKTVHNIRELDFDSEDDFDDMGKGSSQPQKKSSNTEEEKPKEKESRVPTQIYEIRIDRPMMKCNRYHFMKNGQTLLSAKKKGGFIVIGKGADIHLKTATINHCAQITQDQMFNTIQADGQKIILKYIRCADSGAISMNVSFLHNGNQLYWFPKEPRLNLRTGGYGLKLSGAYHHTPVTSKRNAALKNAQGRTTFIVRKMGENFYEAECHPDVSPTIVFAIALSSIVGPSIDVAPSA</sequence>